<keyword evidence="15" id="KW-1185">Reference proteome</keyword>
<organism evidence="14 15">
    <name type="scientific">Phlyctema vagabunda</name>
    <dbReference type="NCBI Taxonomy" id="108571"/>
    <lineage>
        <taxon>Eukaryota</taxon>
        <taxon>Fungi</taxon>
        <taxon>Dikarya</taxon>
        <taxon>Ascomycota</taxon>
        <taxon>Pezizomycotina</taxon>
        <taxon>Leotiomycetes</taxon>
        <taxon>Helotiales</taxon>
        <taxon>Dermateaceae</taxon>
        <taxon>Phlyctema</taxon>
    </lineage>
</organism>
<evidence type="ECO:0000256" key="3">
    <source>
        <dbReference type="ARBA" id="ARBA00022448"/>
    </source>
</evidence>
<dbReference type="Pfam" id="PF00005">
    <property type="entry name" value="ABC_tran"/>
    <property type="match status" value="3"/>
</dbReference>
<feature type="domain" description="ABC transporter" evidence="12">
    <location>
        <begin position="436"/>
        <end position="711"/>
    </location>
</feature>
<gene>
    <name evidence="14" type="ORF">PVAG01_06075</name>
</gene>
<dbReference type="Proteomes" id="UP001629113">
    <property type="component" value="Unassembled WGS sequence"/>
</dbReference>
<comment type="similarity">
    <text evidence="2">Belongs to the ABC transporter superfamily. ABCB family. Multidrug resistance exporter (TC 3.A.1.201) subfamily.</text>
</comment>
<evidence type="ECO:0000256" key="2">
    <source>
        <dbReference type="ARBA" id="ARBA00007577"/>
    </source>
</evidence>
<dbReference type="Pfam" id="PF00664">
    <property type="entry name" value="ABC_membrane"/>
    <property type="match status" value="2"/>
</dbReference>
<dbReference type="SUPFAM" id="SSF90123">
    <property type="entry name" value="ABC transporter transmembrane region"/>
    <property type="match status" value="2"/>
</dbReference>
<dbReference type="PROSITE" id="PS00211">
    <property type="entry name" value="ABC_TRANSPORTER_1"/>
    <property type="match status" value="2"/>
</dbReference>
<feature type="transmembrane region" description="Helical" evidence="11">
    <location>
        <begin position="785"/>
        <end position="804"/>
    </location>
</feature>
<dbReference type="CDD" id="cd18578">
    <property type="entry name" value="ABC_6TM_Pgp_ABCB1_D2_like"/>
    <property type="match status" value="1"/>
</dbReference>
<keyword evidence="5" id="KW-0677">Repeat</keyword>
<feature type="domain" description="ABC transmembrane type-1" evidence="13">
    <location>
        <begin position="787"/>
        <end position="1073"/>
    </location>
</feature>
<evidence type="ECO:0000256" key="1">
    <source>
        <dbReference type="ARBA" id="ARBA00004141"/>
    </source>
</evidence>
<dbReference type="Gene3D" id="1.20.1560.10">
    <property type="entry name" value="ABC transporter type 1, transmembrane domain"/>
    <property type="match status" value="2"/>
</dbReference>
<reference evidence="14 15" key="1">
    <citation type="submission" date="2024-06" db="EMBL/GenBank/DDBJ databases">
        <title>Complete genome of Phlyctema vagabunda strain 19-DSS-EL-015.</title>
        <authorList>
            <person name="Fiorenzani C."/>
        </authorList>
    </citation>
    <scope>NUCLEOTIDE SEQUENCE [LARGE SCALE GENOMIC DNA]</scope>
    <source>
        <strain evidence="14 15">19-DSS-EL-015</strain>
    </source>
</reference>
<keyword evidence="4 11" id="KW-0812">Transmembrane</keyword>
<feature type="transmembrane region" description="Helical" evidence="11">
    <location>
        <begin position="290"/>
        <end position="308"/>
    </location>
</feature>
<evidence type="ECO:0000256" key="6">
    <source>
        <dbReference type="ARBA" id="ARBA00022741"/>
    </source>
</evidence>
<dbReference type="PANTHER" id="PTHR43394">
    <property type="entry name" value="ATP-DEPENDENT PERMEASE MDL1, MITOCHONDRIAL"/>
    <property type="match status" value="1"/>
</dbReference>
<evidence type="ECO:0000256" key="4">
    <source>
        <dbReference type="ARBA" id="ARBA00022692"/>
    </source>
</evidence>
<feature type="region of interest" description="Disordered" evidence="10">
    <location>
        <begin position="1"/>
        <end position="20"/>
    </location>
</feature>
<dbReference type="Gene3D" id="3.40.50.300">
    <property type="entry name" value="P-loop containing nucleotide triphosphate hydrolases"/>
    <property type="match status" value="2"/>
</dbReference>
<feature type="transmembrane region" description="Helical" evidence="11">
    <location>
        <begin position="190"/>
        <end position="215"/>
    </location>
</feature>
<feature type="transmembrane region" description="Helical" evidence="11">
    <location>
        <begin position="931"/>
        <end position="949"/>
    </location>
</feature>
<dbReference type="InterPro" id="IPR017871">
    <property type="entry name" value="ABC_transporter-like_CS"/>
</dbReference>
<keyword evidence="6" id="KW-0547">Nucleotide-binding</keyword>
<feature type="transmembrane region" description="Helical" evidence="11">
    <location>
        <begin position="347"/>
        <end position="367"/>
    </location>
</feature>
<dbReference type="SMART" id="SM00382">
    <property type="entry name" value="AAA"/>
    <property type="match status" value="2"/>
</dbReference>
<evidence type="ECO:0000256" key="9">
    <source>
        <dbReference type="ARBA" id="ARBA00023136"/>
    </source>
</evidence>
<keyword evidence="7" id="KW-0067">ATP-binding</keyword>
<evidence type="ECO:0000256" key="5">
    <source>
        <dbReference type="ARBA" id="ARBA00022737"/>
    </source>
</evidence>
<feature type="domain" description="ABC transporter" evidence="12">
    <location>
        <begin position="1114"/>
        <end position="1351"/>
    </location>
</feature>
<keyword evidence="8 11" id="KW-1133">Transmembrane helix</keyword>
<evidence type="ECO:0000256" key="10">
    <source>
        <dbReference type="SAM" id="MobiDB-lite"/>
    </source>
</evidence>
<dbReference type="InterPro" id="IPR027417">
    <property type="entry name" value="P-loop_NTPase"/>
</dbReference>
<dbReference type="InterPro" id="IPR039421">
    <property type="entry name" value="Type_1_exporter"/>
</dbReference>
<dbReference type="PANTHER" id="PTHR43394:SF11">
    <property type="entry name" value="ATP-BINDING CASSETTE TRANSPORTER"/>
    <property type="match status" value="1"/>
</dbReference>
<evidence type="ECO:0000259" key="13">
    <source>
        <dbReference type="PROSITE" id="PS50929"/>
    </source>
</evidence>
<keyword evidence="3" id="KW-0813">Transport</keyword>
<feature type="compositionally biased region" description="Low complexity" evidence="10">
    <location>
        <begin position="57"/>
        <end position="67"/>
    </location>
</feature>
<comment type="subcellular location">
    <subcellularLocation>
        <location evidence="1">Membrane</location>
        <topology evidence="1">Multi-pass membrane protein</topology>
    </subcellularLocation>
</comment>
<evidence type="ECO:0000256" key="11">
    <source>
        <dbReference type="SAM" id="Phobius"/>
    </source>
</evidence>
<sequence length="1356" mass="150426">MPGYSASESPRVPLLSELDDAISLESSSEWRGTSRQENRRSPLQVSTGSFHEKNNSVDDSTPSSPVSLNDWTNPASEPLLAEAEDKTNYEEGKEQCNEEASSPRSGEEKKSNFSNAEYKIAFSHFVRIFTYSTWSDRLVLIIASSASICIGVTLPLMNVVFGQLAGEFSEFYNPESGETKTTFLQTINRYVLYMVYLFFARLLLDYVAILGFKMVSIRISAAMRLAYLGALFKQPISALDTLPPGQTAAIITITTNILQYGISEKLSIFLQSVSLVITAIIIAFHYSWQLTLVTGSGMLVIVFIYSYTTPRLVNKMNEVEHADRMSSSIASEVFGSIRMVAACEAEIFFTIHATFALSFWVAIKLYTAGTISSVTTIIVVLMSIMTIVMSIGSISAPLSAATRSAGAAGILFTIIDAPNPRTGHLKSPEVSSQKDIVFENVNFAYPIRHDVKVLENVNLTFPAGKITAIVGASGSGKSTIVGLIERWYELDGNPTDNPLVSPRALSSMETLIDEEKTLFFRNGTITVGGQKLHEIDLKWWRSQIGLVQQEPFLFNDTIFKNVEYGLVGTPWENASAKKKRELIRRACKEAFAEEFIIRLPEGYNTTVGDAGIKLSGGQRQRLAIARSIVKRPKILILDEATSAIDVRGERIVQAALDKVSKGRTTIMIAHRLSTIMDADKIVVLQKGQVVQQGTHSDLLAEIKGPYWTLANAQKLSLDDRPSLFSDLVQSQEEYTDIGDDGDETSEAYSIDLEDPISPRSQDRKNSLFNSFGLFLWEQMHQWKGYSLMLSGALGVGVSFPLHAFLFAKLISLFNFWGQYLEDQTNFWCFIFTILALGVGVSYFVLGWSSNAVSFRITSMYRQEYFRNTLKKPVSYYDEEENSVGSLTARMACDPSQLQQLLGINMAIVLISIFNIVGSIAMSFYFGWKLTLITVCFLMPIILAAGFFRIRYETQFEKMNEEVFAESSKFATESIGAFRTVSSLTLESAICGRYQRLLQDHSKKTFGKAKFSTLVFAMSDSVSLLCMAFVLWYGGQLLASHEYTPFNYLVVYLAVIQGSTSAGQSLSFGPNIVQAFAAAERIRSMRLATDKSIHYTSLNLGSAEDNEKAIRGVQIELKNLWFQYPTRDVSVLQGLNMTIERGQFAAIVGASGSGKTSIISLLERFYKVQSGIIKFHGVDINEISQEDYRKCLSLVAQEASLFEGSIRDNILLGVDEDGTSDEMIFQACRDADIHDFISSLPEGYQTAVGTKGIALSGGQKQRIAIARALIRNPRVLLLDEATSNLDSEIERSVQMVLEKTGRGRTMIVVAHRLATVQNADIIFVVGDGRVVEKGTHNTLLHQRGLYYEMCQSQAFDS</sequence>
<feature type="region of interest" description="Disordered" evidence="10">
    <location>
        <begin position="25"/>
        <end position="110"/>
    </location>
</feature>
<feature type="transmembrane region" description="Helical" evidence="11">
    <location>
        <begin position="1010"/>
        <end position="1033"/>
    </location>
</feature>
<proteinExistence type="inferred from homology"/>
<dbReference type="InterPro" id="IPR011527">
    <property type="entry name" value="ABC1_TM_dom"/>
</dbReference>
<feature type="transmembrane region" description="Helical" evidence="11">
    <location>
        <begin position="824"/>
        <end position="845"/>
    </location>
</feature>
<dbReference type="SUPFAM" id="SSF52540">
    <property type="entry name" value="P-loop containing nucleoside triphosphate hydrolases"/>
    <property type="match status" value="2"/>
</dbReference>
<evidence type="ECO:0000313" key="15">
    <source>
        <dbReference type="Proteomes" id="UP001629113"/>
    </source>
</evidence>
<dbReference type="PROSITE" id="PS50893">
    <property type="entry name" value="ABC_TRANSPORTER_2"/>
    <property type="match status" value="2"/>
</dbReference>
<dbReference type="InterPro" id="IPR003593">
    <property type="entry name" value="AAA+_ATPase"/>
</dbReference>
<feature type="transmembrane region" description="Helical" evidence="11">
    <location>
        <begin position="900"/>
        <end position="925"/>
    </location>
</feature>
<dbReference type="InterPro" id="IPR003439">
    <property type="entry name" value="ABC_transporter-like_ATP-bd"/>
</dbReference>
<dbReference type="PROSITE" id="PS50929">
    <property type="entry name" value="ABC_TM1F"/>
    <property type="match status" value="2"/>
</dbReference>
<accession>A0ABR4PF61</accession>
<dbReference type="CDD" id="cd18577">
    <property type="entry name" value="ABC_6TM_Pgp_ABCB1_D1_like"/>
    <property type="match status" value="1"/>
</dbReference>
<protein>
    <submittedName>
        <fullName evidence="14">ABC multidrug transporter mdr1</fullName>
    </submittedName>
</protein>
<feature type="transmembrane region" description="Helical" evidence="11">
    <location>
        <begin position="138"/>
        <end position="161"/>
    </location>
</feature>
<feature type="transmembrane region" description="Helical" evidence="11">
    <location>
        <begin position="373"/>
        <end position="394"/>
    </location>
</feature>
<comment type="caution">
    <text evidence="14">The sequence shown here is derived from an EMBL/GenBank/DDBJ whole genome shotgun (WGS) entry which is preliminary data.</text>
</comment>
<keyword evidence="9 11" id="KW-0472">Membrane</keyword>
<dbReference type="InterPro" id="IPR036640">
    <property type="entry name" value="ABC1_TM_sf"/>
</dbReference>
<evidence type="ECO:0000256" key="7">
    <source>
        <dbReference type="ARBA" id="ARBA00022840"/>
    </source>
</evidence>
<dbReference type="EMBL" id="JBFCZG010000005">
    <property type="protein sequence ID" value="KAL3421919.1"/>
    <property type="molecule type" value="Genomic_DNA"/>
</dbReference>
<evidence type="ECO:0000256" key="8">
    <source>
        <dbReference type="ARBA" id="ARBA00022989"/>
    </source>
</evidence>
<feature type="transmembrane region" description="Helical" evidence="11">
    <location>
        <begin position="266"/>
        <end position="284"/>
    </location>
</feature>
<feature type="compositionally biased region" description="Basic and acidic residues" evidence="10">
    <location>
        <begin position="83"/>
        <end position="96"/>
    </location>
</feature>
<name>A0ABR4PF61_9HELO</name>
<evidence type="ECO:0000259" key="12">
    <source>
        <dbReference type="PROSITE" id="PS50893"/>
    </source>
</evidence>
<evidence type="ECO:0000313" key="14">
    <source>
        <dbReference type="EMBL" id="KAL3421919.1"/>
    </source>
</evidence>
<feature type="domain" description="ABC transmembrane type-1" evidence="13">
    <location>
        <begin position="141"/>
        <end position="415"/>
    </location>
</feature>